<evidence type="ECO:0000256" key="1">
    <source>
        <dbReference type="SAM" id="MobiDB-lite"/>
    </source>
</evidence>
<feature type="region of interest" description="Disordered" evidence="1">
    <location>
        <begin position="30"/>
        <end position="50"/>
    </location>
</feature>
<sequence length="50" mass="5760">MHVGVIHCLEQANAPFLSTFLMYPWAECDDRKTTSKKPQEMMRGGSPQYK</sequence>
<evidence type="ECO:0000313" key="2">
    <source>
        <dbReference type="EMBL" id="RRT63884.1"/>
    </source>
</evidence>
<dbReference type="AlphaFoldDB" id="A0A426ZIZ7"/>
<proteinExistence type="predicted"/>
<dbReference type="Proteomes" id="UP000287651">
    <property type="component" value="Unassembled WGS sequence"/>
</dbReference>
<name>A0A426ZIZ7_ENSVE</name>
<dbReference type="EMBL" id="AMZH03006420">
    <property type="protein sequence ID" value="RRT63884.1"/>
    <property type="molecule type" value="Genomic_DNA"/>
</dbReference>
<reference evidence="2 3" key="1">
    <citation type="journal article" date="2014" name="Agronomy (Basel)">
        <title>A Draft Genome Sequence for Ensete ventricosum, the Drought-Tolerant Tree Against Hunger.</title>
        <authorList>
            <person name="Harrison J."/>
            <person name="Moore K.A."/>
            <person name="Paszkiewicz K."/>
            <person name="Jones T."/>
            <person name="Grant M."/>
            <person name="Ambacheew D."/>
            <person name="Muzemil S."/>
            <person name="Studholme D.J."/>
        </authorList>
    </citation>
    <scope>NUCLEOTIDE SEQUENCE [LARGE SCALE GENOMIC DNA]</scope>
</reference>
<accession>A0A426ZIZ7</accession>
<comment type="caution">
    <text evidence="2">The sequence shown here is derived from an EMBL/GenBank/DDBJ whole genome shotgun (WGS) entry which is preliminary data.</text>
</comment>
<evidence type="ECO:0000313" key="3">
    <source>
        <dbReference type="Proteomes" id="UP000287651"/>
    </source>
</evidence>
<gene>
    <name evidence="2" type="ORF">B296_00010388</name>
</gene>
<feature type="compositionally biased region" description="Basic and acidic residues" evidence="1">
    <location>
        <begin position="30"/>
        <end position="40"/>
    </location>
</feature>
<organism evidence="2 3">
    <name type="scientific">Ensete ventricosum</name>
    <name type="common">Abyssinian banana</name>
    <name type="synonym">Musa ensete</name>
    <dbReference type="NCBI Taxonomy" id="4639"/>
    <lineage>
        <taxon>Eukaryota</taxon>
        <taxon>Viridiplantae</taxon>
        <taxon>Streptophyta</taxon>
        <taxon>Embryophyta</taxon>
        <taxon>Tracheophyta</taxon>
        <taxon>Spermatophyta</taxon>
        <taxon>Magnoliopsida</taxon>
        <taxon>Liliopsida</taxon>
        <taxon>Zingiberales</taxon>
        <taxon>Musaceae</taxon>
        <taxon>Ensete</taxon>
    </lineage>
</organism>
<protein>
    <submittedName>
        <fullName evidence="2">Uncharacterized protein</fullName>
    </submittedName>
</protein>